<dbReference type="InterPro" id="IPR043502">
    <property type="entry name" value="DNA/RNA_pol_sf"/>
</dbReference>
<evidence type="ECO:0000313" key="2">
    <source>
        <dbReference type="Proteomes" id="UP000036403"/>
    </source>
</evidence>
<reference evidence="1 2" key="1">
    <citation type="submission" date="2015-04" db="EMBL/GenBank/DDBJ databases">
        <title>Lasius niger genome sequencing.</title>
        <authorList>
            <person name="Konorov E.A."/>
            <person name="Nikitin M.A."/>
            <person name="Kirill M.V."/>
            <person name="Chang P."/>
        </authorList>
    </citation>
    <scope>NUCLEOTIDE SEQUENCE [LARGE SCALE GENOMIC DNA]</scope>
    <source>
        <tissue evidence="1">Whole</tissue>
    </source>
</reference>
<dbReference type="CDD" id="cd09272">
    <property type="entry name" value="RNase_HI_RT_Ty1"/>
    <property type="match status" value="1"/>
</dbReference>
<name>A0A0J7JWE0_LASNI</name>
<keyword evidence="2" id="KW-1185">Reference proteome</keyword>
<dbReference type="EMBL" id="LBMM01025499">
    <property type="protein sequence ID" value="KMQ82434.1"/>
    <property type="molecule type" value="Genomic_DNA"/>
</dbReference>
<dbReference type="SUPFAM" id="SSF56672">
    <property type="entry name" value="DNA/RNA polymerases"/>
    <property type="match status" value="1"/>
</dbReference>
<dbReference type="STRING" id="67767.A0A0J7JWE0"/>
<accession>A0A0J7JWE0</accession>
<evidence type="ECO:0000313" key="1">
    <source>
        <dbReference type="EMBL" id="KMQ82434.1"/>
    </source>
</evidence>
<proteinExistence type="predicted"/>
<protein>
    <submittedName>
        <fullName evidence="1">Retrovirus-related pol polyprotein from transposon tnt 1-94</fullName>
    </submittedName>
</protein>
<organism evidence="1 2">
    <name type="scientific">Lasius niger</name>
    <name type="common">Black garden ant</name>
    <dbReference type="NCBI Taxonomy" id="67767"/>
    <lineage>
        <taxon>Eukaryota</taxon>
        <taxon>Metazoa</taxon>
        <taxon>Ecdysozoa</taxon>
        <taxon>Arthropoda</taxon>
        <taxon>Hexapoda</taxon>
        <taxon>Insecta</taxon>
        <taxon>Pterygota</taxon>
        <taxon>Neoptera</taxon>
        <taxon>Endopterygota</taxon>
        <taxon>Hymenoptera</taxon>
        <taxon>Apocrita</taxon>
        <taxon>Aculeata</taxon>
        <taxon>Formicoidea</taxon>
        <taxon>Formicidae</taxon>
        <taxon>Formicinae</taxon>
        <taxon>Lasius</taxon>
        <taxon>Lasius</taxon>
    </lineage>
</organism>
<dbReference type="PaxDb" id="67767-A0A0J7JWE0"/>
<dbReference type="OrthoDB" id="8188638at2759"/>
<sequence>MAECKAVKTPISTSVKLSKEMCPKDDVEREEMSKIPYRSLIGSLMYLAISTRPDIAHAVMALGQYNSNYGLEHWRAAKRVLRYLQGTKHVKLVFKKTNKLLVGFADADWGADVDHRRSYTGYVFQMANTAISWMSRKQKSVVTSSTEAEYVALSEAAKEAVHLRAFLSEIIGKQPATIIYNDNQGADNMAQNPVLHGRAKYIDL</sequence>
<dbReference type="PANTHER" id="PTHR11439">
    <property type="entry name" value="GAG-POL-RELATED RETROTRANSPOSON"/>
    <property type="match status" value="1"/>
</dbReference>
<comment type="caution">
    <text evidence="1">The sequence shown here is derived from an EMBL/GenBank/DDBJ whole genome shotgun (WGS) entry which is preliminary data.</text>
</comment>
<dbReference type="AlphaFoldDB" id="A0A0J7JWE0"/>
<gene>
    <name evidence="1" type="ORF">RF55_23007</name>
</gene>
<dbReference type="GO" id="GO:0071897">
    <property type="term" value="P:DNA biosynthetic process"/>
    <property type="evidence" value="ECO:0007669"/>
    <property type="project" value="UniProtKB-ARBA"/>
</dbReference>
<dbReference type="Proteomes" id="UP000036403">
    <property type="component" value="Unassembled WGS sequence"/>
</dbReference>
<dbReference type="PANTHER" id="PTHR11439:SF467">
    <property type="entry name" value="INTEGRASE CATALYTIC DOMAIN-CONTAINING PROTEIN"/>
    <property type="match status" value="1"/>
</dbReference>